<reference evidence="18 19" key="1">
    <citation type="journal article" date="2013" name="BMC Genomics">
        <title>Genomes of "Spiribacter", a streamlined, successful halophilic bacterium.</title>
        <authorList>
            <person name="Lopez-Perez M."/>
            <person name="Ghai R."/>
            <person name="Leon M.J."/>
            <person name="Rodriguez-Olmos A."/>
            <person name="Copa-Patino J.L."/>
            <person name="Soliveri J."/>
            <person name="Sanchez-Porro C."/>
            <person name="Ventosa A."/>
            <person name="Rodriguez-Valera F."/>
        </authorList>
    </citation>
    <scope>NUCLEOTIDE SEQUENCE [LARGE SCALE GENOMIC DNA]</scope>
    <source>
        <strain evidence="18 19">UAH-SP71</strain>
    </source>
</reference>
<evidence type="ECO:0000256" key="8">
    <source>
        <dbReference type="ARBA" id="ARBA00022705"/>
    </source>
</evidence>
<dbReference type="Gene3D" id="1.10.150.20">
    <property type="entry name" value="5' to 3' exonuclease, C-terminal subdomain"/>
    <property type="match status" value="1"/>
</dbReference>
<keyword evidence="6 16" id="KW-0808">Transferase</keyword>
<dbReference type="NCBIfam" id="NF002677">
    <property type="entry name" value="PRK02406.1"/>
    <property type="match status" value="1"/>
</dbReference>
<dbReference type="Gene3D" id="3.40.1170.60">
    <property type="match status" value="1"/>
</dbReference>
<dbReference type="InterPro" id="IPR001126">
    <property type="entry name" value="UmuC"/>
</dbReference>
<dbReference type="PANTHER" id="PTHR11076:SF33">
    <property type="entry name" value="DNA POLYMERASE KAPPA"/>
    <property type="match status" value="1"/>
</dbReference>
<comment type="function">
    <text evidence="16">Poorly processive, error-prone DNA polymerase involved in untargeted mutagenesis. Copies undamaged DNA at stalled replication forks, which arise in vivo from mismatched or misaligned primer ends. These misaligned primers can be extended by PolIV. Exhibits no 3'-5' exonuclease (proofreading) activity. May be involved in translesional synthesis, in conjunction with the beta clamp from PolIII.</text>
</comment>
<dbReference type="NCBIfam" id="NF002883">
    <property type="entry name" value="PRK03352.1"/>
    <property type="match status" value="1"/>
</dbReference>
<dbReference type="InterPro" id="IPR022880">
    <property type="entry name" value="DNApol_IV"/>
</dbReference>
<sequence>MAASAAEPGPTEAARIIMHVDMDAFFASVELKRQPALRGQPVIVGGRGDPSRRGVVSTATYEARVFGIHSGMPLRTAARLCPDAVFLPVDFPAYHAASAQVFDCLAAVSERLQPVGLDEAYLDISARTDDPLAVGRQLKATIHATTDLVASVGIGPNRLLAKIASDLEKPDGLTWLRRADMRERVWPLPVRTLHGVGPRTAERLAGLGVECVGDLAALPLEQLTAEFSPRHAQSLMASAQGIDERPVQTERIRKSIGRERTFQADCRSSGRLDHEARLMLERVCEQLRERRLGARTVTVKLRYRDFTTHTRSRSLTEPTDGMETLAALVHQCLFAHRLHRAVRLLGVQLSGLVASDSDGRPTGD</sequence>
<dbReference type="GO" id="GO:0003684">
    <property type="term" value="F:damaged DNA binding"/>
    <property type="evidence" value="ECO:0007669"/>
    <property type="project" value="InterPro"/>
</dbReference>
<evidence type="ECO:0000256" key="11">
    <source>
        <dbReference type="ARBA" id="ARBA00022842"/>
    </source>
</evidence>
<evidence type="ECO:0000256" key="4">
    <source>
        <dbReference type="ARBA" id="ARBA00022457"/>
    </source>
</evidence>
<dbReference type="eggNOG" id="COG0389">
    <property type="taxonomic scope" value="Bacteria"/>
</dbReference>
<evidence type="ECO:0000256" key="15">
    <source>
        <dbReference type="ARBA" id="ARBA00049244"/>
    </source>
</evidence>
<dbReference type="InterPro" id="IPR050116">
    <property type="entry name" value="DNA_polymerase-Y"/>
</dbReference>
<feature type="site" description="Substrate discrimination" evidence="16">
    <location>
        <position position="26"/>
    </location>
</feature>
<dbReference type="Pfam" id="PF00817">
    <property type="entry name" value="IMS"/>
    <property type="match status" value="1"/>
</dbReference>
<dbReference type="CDD" id="cd03586">
    <property type="entry name" value="PolY_Pol_IV_kappa"/>
    <property type="match status" value="1"/>
</dbReference>
<evidence type="ECO:0000256" key="5">
    <source>
        <dbReference type="ARBA" id="ARBA00022490"/>
    </source>
</evidence>
<dbReference type="HAMAP" id="MF_01113">
    <property type="entry name" value="DNApol_IV"/>
    <property type="match status" value="1"/>
</dbReference>
<dbReference type="Pfam" id="PF11799">
    <property type="entry name" value="IMS_C"/>
    <property type="match status" value="1"/>
</dbReference>
<keyword evidence="7 16" id="KW-0548">Nucleotidyltransferase</keyword>
<evidence type="ECO:0000313" key="19">
    <source>
        <dbReference type="Proteomes" id="UP000017640"/>
    </source>
</evidence>
<organism evidence="18 19">
    <name type="scientific">Spiribacter curvatus</name>
    <dbReference type="NCBI Taxonomy" id="1335757"/>
    <lineage>
        <taxon>Bacteria</taxon>
        <taxon>Pseudomonadati</taxon>
        <taxon>Pseudomonadota</taxon>
        <taxon>Gammaproteobacteria</taxon>
        <taxon>Chromatiales</taxon>
        <taxon>Ectothiorhodospiraceae</taxon>
        <taxon>Spiribacter</taxon>
    </lineage>
</organism>
<dbReference type="EC" id="2.7.7.7" evidence="16"/>
<keyword evidence="13 16" id="KW-0238">DNA-binding</keyword>
<dbReference type="SUPFAM" id="SSF56672">
    <property type="entry name" value="DNA/RNA polymerases"/>
    <property type="match status" value="1"/>
</dbReference>
<dbReference type="FunFam" id="3.40.1170.60:FF:000001">
    <property type="entry name" value="DNA polymerase IV"/>
    <property type="match status" value="1"/>
</dbReference>
<dbReference type="GO" id="GO:0042276">
    <property type="term" value="P:error-prone translesion synthesis"/>
    <property type="evidence" value="ECO:0007669"/>
    <property type="project" value="TreeGrafter"/>
</dbReference>
<accession>U5T599</accession>
<dbReference type="InterPro" id="IPR017961">
    <property type="entry name" value="DNA_pol_Y-fam_little_finger"/>
</dbReference>
<comment type="catalytic activity">
    <reaction evidence="15 16">
        <text>DNA(n) + a 2'-deoxyribonucleoside 5'-triphosphate = DNA(n+1) + diphosphate</text>
        <dbReference type="Rhea" id="RHEA:22508"/>
        <dbReference type="Rhea" id="RHEA-COMP:17339"/>
        <dbReference type="Rhea" id="RHEA-COMP:17340"/>
        <dbReference type="ChEBI" id="CHEBI:33019"/>
        <dbReference type="ChEBI" id="CHEBI:61560"/>
        <dbReference type="ChEBI" id="CHEBI:173112"/>
        <dbReference type="EC" id="2.7.7.7"/>
    </reaction>
</comment>
<evidence type="ECO:0000256" key="3">
    <source>
        <dbReference type="ARBA" id="ARBA00011245"/>
    </source>
</evidence>
<evidence type="ECO:0000256" key="16">
    <source>
        <dbReference type="HAMAP-Rule" id="MF_01113"/>
    </source>
</evidence>
<feature type="active site" evidence="16">
    <location>
        <position position="119"/>
    </location>
</feature>
<dbReference type="HOGENOM" id="CLU_012348_1_2_6"/>
<dbReference type="InterPro" id="IPR043502">
    <property type="entry name" value="DNA/RNA_pol_sf"/>
</dbReference>
<evidence type="ECO:0000256" key="2">
    <source>
        <dbReference type="ARBA" id="ARBA00010945"/>
    </source>
</evidence>
<dbReference type="GO" id="GO:0005829">
    <property type="term" value="C:cytosol"/>
    <property type="evidence" value="ECO:0007669"/>
    <property type="project" value="TreeGrafter"/>
</dbReference>
<dbReference type="GO" id="GO:0000287">
    <property type="term" value="F:magnesium ion binding"/>
    <property type="evidence" value="ECO:0007669"/>
    <property type="project" value="UniProtKB-UniRule"/>
</dbReference>
<evidence type="ECO:0000256" key="13">
    <source>
        <dbReference type="ARBA" id="ARBA00023125"/>
    </source>
</evidence>
<feature type="binding site" evidence="16">
    <location>
        <position position="118"/>
    </location>
    <ligand>
        <name>Mg(2+)</name>
        <dbReference type="ChEBI" id="CHEBI:18420"/>
    </ligand>
</feature>
<dbReference type="KEGG" id="spiu:SPICUR_08840"/>
<keyword evidence="14 16" id="KW-0234">DNA repair</keyword>
<dbReference type="AlphaFoldDB" id="U5T599"/>
<keyword evidence="9 16" id="KW-0479">Metal-binding</keyword>
<dbReference type="InterPro" id="IPR053848">
    <property type="entry name" value="IMS_HHH_1"/>
</dbReference>
<dbReference type="PATRIC" id="fig|1335757.3.peg.1720"/>
<dbReference type="GO" id="GO:0006281">
    <property type="term" value="P:DNA repair"/>
    <property type="evidence" value="ECO:0007669"/>
    <property type="project" value="UniProtKB-UniRule"/>
</dbReference>
<evidence type="ECO:0000256" key="9">
    <source>
        <dbReference type="ARBA" id="ARBA00022723"/>
    </source>
</evidence>
<dbReference type="GO" id="GO:0006261">
    <property type="term" value="P:DNA-templated DNA replication"/>
    <property type="evidence" value="ECO:0007669"/>
    <property type="project" value="UniProtKB-UniRule"/>
</dbReference>
<dbReference type="SUPFAM" id="SSF100879">
    <property type="entry name" value="Lesion bypass DNA polymerase (Y-family), little finger domain"/>
    <property type="match status" value="1"/>
</dbReference>
<dbReference type="PROSITE" id="PS50173">
    <property type="entry name" value="UMUC"/>
    <property type="match status" value="1"/>
</dbReference>
<name>U5T599_9GAMM</name>
<keyword evidence="4 16" id="KW-0515">Mutator protein</keyword>
<keyword evidence="12 16" id="KW-0239">DNA-directed DNA polymerase</keyword>
<keyword evidence="5 16" id="KW-0963">Cytoplasm</keyword>
<evidence type="ECO:0000256" key="10">
    <source>
        <dbReference type="ARBA" id="ARBA00022763"/>
    </source>
</evidence>
<protein>
    <recommendedName>
        <fullName evidence="16">DNA polymerase IV</fullName>
        <shortName evidence="16">Pol IV</shortName>
        <ecNumber evidence="16">2.7.7.7</ecNumber>
    </recommendedName>
</protein>
<dbReference type="InterPro" id="IPR036775">
    <property type="entry name" value="DNA_pol_Y-fam_lit_finger_sf"/>
</dbReference>
<keyword evidence="8 16" id="KW-0235">DNA replication</keyword>
<proteinExistence type="inferred from homology"/>
<dbReference type="EMBL" id="CP005990">
    <property type="protein sequence ID" value="AGY92689.1"/>
    <property type="molecule type" value="Genomic_DNA"/>
</dbReference>
<comment type="subcellular location">
    <subcellularLocation>
        <location evidence="1 16">Cytoplasm</location>
    </subcellularLocation>
</comment>
<dbReference type="Proteomes" id="UP000017640">
    <property type="component" value="Chromosome"/>
</dbReference>
<evidence type="ECO:0000256" key="7">
    <source>
        <dbReference type="ARBA" id="ARBA00022695"/>
    </source>
</evidence>
<dbReference type="GO" id="GO:0009432">
    <property type="term" value="P:SOS response"/>
    <property type="evidence" value="ECO:0007669"/>
    <property type="project" value="TreeGrafter"/>
</dbReference>
<dbReference type="STRING" id="1335757.SPICUR_08840"/>
<dbReference type="Gene3D" id="3.30.70.270">
    <property type="match status" value="1"/>
</dbReference>
<dbReference type="InterPro" id="IPR043128">
    <property type="entry name" value="Rev_trsase/Diguanyl_cyclase"/>
</dbReference>
<dbReference type="GO" id="GO:0003887">
    <property type="term" value="F:DNA-directed DNA polymerase activity"/>
    <property type="evidence" value="ECO:0007669"/>
    <property type="project" value="UniProtKB-UniRule"/>
</dbReference>
<feature type="domain" description="UmuC" evidence="17">
    <location>
        <begin position="17"/>
        <end position="197"/>
    </location>
</feature>
<gene>
    <name evidence="16" type="primary">dinB</name>
    <name evidence="18" type="ORF">SPICUR_08840</name>
</gene>
<comment type="cofactor">
    <cofactor evidence="16">
        <name>Mg(2+)</name>
        <dbReference type="ChEBI" id="CHEBI:18420"/>
    </cofactor>
    <text evidence="16">Binds 2 magnesium ions per subunit.</text>
</comment>
<comment type="subunit">
    <text evidence="3 16">Monomer.</text>
</comment>
<evidence type="ECO:0000259" key="17">
    <source>
        <dbReference type="PROSITE" id="PS50173"/>
    </source>
</evidence>
<dbReference type="FunFam" id="3.30.1490.100:FF:000004">
    <property type="entry name" value="DNA polymerase IV"/>
    <property type="match status" value="1"/>
</dbReference>
<evidence type="ECO:0000256" key="12">
    <source>
        <dbReference type="ARBA" id="ARBA00022932"/>
    </source>
</evidence>
<evidence type="ECO:0000256" key="1">
    <source>
        <dbReference type="ARBA" id="ARBA00004496"/>
    </source>
</evidence>
<dbReference type="PANTHER" id="PTHR11076">
    <property type="entry name" value="DNA REPAIR POLYMERASE UMUC / TRANSFERASE FAMILY MEMBER"/>
    <property type="match status" value="1"/>
</dbReference>
<comment type="similarity">
    <text evidence="2 16">Belongs to the DNA polymerase type-Y family.</text>
</comment>
<keyword evidence="10 16" id="KW-0227">DNA damage</keyword>
<dbReference type="RefSeq" id="WP_023368136.1">
    <property type="nucleotide sequence ID" value="NC_022664.1"/>
</dbReference>
<keyword evidence="19" id="KW-1185">Reference proteome</keyword>
<feature type="binding site" evidence="16">
    <location>
        <position position="21"/>
    </location>
    <ligand>
        <name>Mg(2+)</name>
        <dbReference type="ChEBI" id="CHEBI:18420"/>
    </ligand>
</feature>
<dbReference type="Gene3D" id="3.30.1490.100">
    <property type="entry name" value="DNA polymerase, Y-family, little finger domain"/>
    <property type="match status" value="1"/>
</dbReference>
<evidence type="ECO:0000256" key="6">
    <source>
        <dbReference type="ARBA" id="ARBA00022679"/>
    </source>
</evidence>
<evidence type="ECO:0000313" key="18">
    <source>
        <dbReference type="EMBL" id="AGY92689.1"/>
    </source>
</evidence>
<dbReference type="Pfam" id="PF21999">
    <property type="entry name" value="IMS_HHH_1"/>
    <property type="match status" value="1"/>
</dbReference>
<keyword evidence="11 16" id="KW-0460">Magnesium</keyword>
<evidence type="ECO:0000256" key="14">
    <source>
        <dbReference type="ARBA" id="ARBA00023204"/>
    </source>
</evidence>